<evidence type="ECO:0000313" key="1">
    <source>
        <dbReference type="EMBL" id="MBX51499.1"/>
    </source>
</evidence>
<dbReference type="EMBL" id="GGEC01071015">
    <property type="protein sequence ID" value="MBX51499.1"/>
    <property type="molecule type" value="Transcribed_RNA"/>
</dbReference>
<sequence>MASESQVNSTPFLSQGHMIPLIDIAKTLARCSAIVNVITTPAIAAPITIDPAIRSGLAIRVPKSHSFSS</sequence>
<organism evidence="1">
    <name type="scientific">Rhizophora mucronata</name>
    <name type="common">Asiatic mangrove</name>
    <dbReference type="NCBI Taxonomy" id="61149"/>
    <lineage>
        <taxon>Eukaryota</taxon>
        <taxon>Viridiplantae</taxon>
        <taxon>Streptophyta</taxon>
        <taxon>Embryophyta</taxon>
        <taxon>Tracheophyta</taxon>
        <taxon>Spermatophyta</taxon>
        <taxon>Magnoliopsida</taxon>
        <taxon>eudicotyledons</taxon>
        <taxon>Gunneridae</taxon>
        <taxon>Pentapetalae</taxon>
        <taxon>rosids</taxon>
        <taxon>fabids</taxon>
        <taxon>Malpighiales</taxon>
        <taxon>Rhizophoraceae</taxon>
        <taxon>Rhizophora</taxon>
    </lineage>
</organism>
<dbReference type="SUPFAM" id="SSF53756">
    <property type="entry name" value="UDP-Glycosyltransferase/glycogen phosphorylase"/>
    <property type="match status" value="1"/>
</dbReference>
<proteinExistence type="predicted"/>
<reference evidence="1" key="1">
    <citation type="submission" date="2018-02" db="EMBL/GenBank/DDBJ databases">
        <title>Rhizophora mucronata_Transcriptome.</title>
        <authorList>
            <person name="Meera S.P."/>
            <person name="Sreeshan A."/>
            <person name="Augustine A."/>
        </authorList>
    </citation>
    <scope>NUCLEOTIDE SEQUENCE</scope>
    <source>
        <tissue evidence="1">Leaf</tissue>
    </source>
</reference>
<name>A0A2P2P9V4_RHIMU</name>
<protein>
    <submittedName>
        <fullName evidence="1">Uncharacterized protein</fullName>
    </submittedName>
</protein>
<dbReference type="AlphaFoldDB" id="A0A2P2P9V4"/>
<dbReference type="Gene3D" id="3.40.50.2000">
    <property type="entry name" value="Glycogen Phosphorylase B"/>
    <property type="match status" value="1"/>
</dbReference>
<accession>A0A2P2P9V4</accession>